<keyword evidence="1" id="KW-0472">Membrane</keyword>
<evidence type="ECO:0000313" key="2">
    <source>
        <dbReference type="EMBL" id="KKT20089.1"/>
    </source>
</evidence>
<keyword evidence="1" id="KW-0812">Transmembrane</keyword>
<sequence length="50" mass="5801">MTMRKIYNQQGGFFKIIILIIILLLIMKFSGITISEVVSWFKSFFGSVLK</sequence>
<evidence type="ECO:0000313" key="3">
    <source>
        <dbReference type="Proteomes" id="UP000034751"/>
    </source>
</evidence>
<evidence type="ECO:0000256" key="1">
    <source>
        <dbReference type="SAM" id="Phobius"/>
    </source>
</evidence>
<keyword evidence="1" id="KW-1133">Transmembrane helix</keyword>
<organism evidence="2 3">
    <name type="scientific">Candidatus Nomurabacteria bacterium GW2011_GWB1_43_7</name>
    <dbReference type="NCBI Taxonomy" id="1618747"/>
    <lineage>
        <taxon>Bacteria</taxon>
        <taxon>Candidatus Nomuraibacteriota</taxon>
    </lineage>
</organism>
<name>A0A0G1IA78_9BACT</name>
<dbReference type="AlphaFoldDB" id="A0A0G1IA78"/>
<feature type="transmembrane region" description="Helical" evidence="1">
    <location>
        <begin position="12"/>
        <end position="34"/>
    </location>
</feature>
<gene>
    <name evidence="2" type="ORF">UW02_C0001G0002</name>
</gene>
<dbReference type="EMBL" id="LCGS01000001">
    <property type="protein sequence ID" value="KKT20089.1"/>
    <property type="molecule type" value="Genomic_DNA"/>
</dbReference>
<comment type="caution">
    <text evidence="2">The sequence shown here is derived from an EMBL/GenBank/DDBJ whole genome shotgun (WGS) entry which is preliminary data.</text>
</comment>
<accession>A0A0G1IA78</accession>
<reference evidence="2 3" key="1">
    <citation type="journal article" date="2015" name="Nature">
        <title>rRNA introns, odd ribosomes, and small enigmatic genomes across a large radiation of phyla.</title>
        <authorList>
            <person name="Brown C.T."/>
            <person name="Hug L.A."/>
            <person name="Thomas B.C."/>
            <person name="Sharon I."/>
            <person name="Castelle C.J."/>
            <person name="Singh A."/>
            <person name="Wilkins M.J."/>
            <person name="Williams K.H."/>
            <person name="Banfield J.F."/>
        </authorList>
    </citation>
    <scope>NUCLEOTIDE SEQUENCE [LARGE SCALE GENOMIC DNA]</scope>
</reference>
<protein>
    <submittedName>
        <fullName evidence="2">Uncharacterized protein</fullName>
    </submittedName>
</protein>
<proteinExistence type="predicted"/>
<dbReference type="Proteomes" id="UP000034751">
    <property type="component" value="Unassembled WGS sequence"/>
</dbReference>